<name>A0A5J5GQH8_9RHOB</name>
<accession>A0A5J5GQH8</accession>
<dbReference type="NCBIfam" id="NF033773">
    <property type="entry name" value="tellur_TrgA"/>
    <property type="match status" value="1"/>
</dbReference>
<keyword evidence="1" id="KW-0472">Membrane</keyword>
<keyword evidence="1" id="KW-1133">Transmembrane helix</keyword>
<dbReference type="InterPro" id="IPR047784">
    <property type="entry name" value="TrgA"/>
</dbReference>
<feature type="transmembrane region" description="Helical" evidence="1">
    <location>
        <begin position="125"/>
        <end position="147"/>
    </location>
</feature>
<comment type="caution">
    <text evidence="2">The sequence shown here is derived from an EMBL/GenBank/DDBJ whole genome shotgun (WGS) entry which is preliminary data.</text>
</comment>
<protein>
    <submittedName>
        <fullName evidence="2">TrgA family protein</fullName>
    </submittedName>
</protein>
<proteinExistence type="predicted"/>
<evidence type="ECO:0000256" key="1">
    <source>
        <dbReference type="SAM" id="Phobius"/>
    </source>
</evidence>
<dbReference type="RefSeq" id="WP_150443309.1">
    <property type="nucleotide sequence ID" value="NZ_VYQE01000001.1"/>
</dbReference>
<evidence type="ECO:0000313" key="3">
    <source>
        <dbReference type="Proteomes" id="UP000326554"/>
    </source>
</evidence>
<reference evidence="2 3" key="1">
    <citation type="submission" date="2019-09" db="EMBL/GenBank/DDBJ databases">
        <authorList>
            <person name="Park J.-S."/>
            <person name="Choi H.-J."/>
        </authorList>
    </citation>
    <scope>NUCLEOTIDE SEQUENCE [LARGE SCALE GENOMIC DNA]</scope>
    <source>
        <strain evidence="2 3">176SS1-4</strain>
    </source>
</reference>
<feature type="transmembrane region" description="Helical" evidence="1">
    <location>
        <begin position="67"/>
        <end position="88"/>
    </location>
</feature>
<sequence length="148" mass="15961">MLTFAHVVAAVLYGALAWGVSEILIEPLFPEGFNPGYFAEVNAAVGALTGWIVMGSRAAGVGLGGSISIGFTTTIMVVFWCLFVQSFWEMIRRSLEMQYDGGMEAIVAVFEMIAENLVLMSTVEVWVALLVGGVLAGLVTGFFGRIWR</sequence>
<dbReference type="EMBL" id="VYQE01000001">
    <property type="protein sequence ID" value="KAA9009824.1"/>
    <property type="molecule type" value="Genomic_DNA"/>
</dbReference>
<dbReference type="Proteomes" id="UP000326554">
    <property type="component" value="Unassembled WGS sequence"/>
</dbReference>
<evidence type="ECO:0000313" key="2">
    <source>
        <dbReference type="EMBL" id="KAA9009824.1"/>
    </source>
</evidence>
<gene>
    <name evidence="2" type="ORF">F3S47_00710</name>
</gene>
<keyword evidence="1" id="KW-0812">Transmembrane</keyword>
<feature type="transmembrane region" description="Helical" evidence="1">
    <location>
        <begin position="41"/>
        <end position="60"/>
    </location>
</feature>
<keyword evidence="3" id="KW-1185">Reference proteome</keyword>
<dbReference type="AlphaFoldDB" id="A0A5J5GQH8"/>
<organism evidence="2 3">
    <name type="scientific">Histidinibacterium aquaticum</name>
    <dbReference type="NCBI Taxonomy" id="2613962"/>
    <lineage>
        <taxon>Bacteria</taxon>
        <taxon>Pseudomonadati</taxon>
        <taxon>Pseudomonadota</taxon>
        <taxon>Alphaproteobacteria</taxon>
        <taxon>Rhodobacterales</taxon>
        <taxon>Paracoccaceae</taxon>
        <taxon>Histidinibacterium</taxon>
    </lineage>
</organism>